<feature type="chain" id="PRO_5013654710" evidence="1">
    <location>
        <begin position="29"/>
        <end position="87"/>
    </location>
</feature>
<gene>
    <name evidence="2" type="ORF">P775_14780</name>
</gene>
<accession>A0A2G8RCV2</accession>
<evidence type="ECO:0000313" key="2">
    <source>
        <dbReference type="EMBL" id="PIL19404.1"/>
    </source>
</evidence>
<evidence type="ECO:0000256" key="1">
    <source>
        <dbReference type="SAM" id="SignalP"/>
    </source>
</evidence>
<feature type="signal peptide" evidence="1">
    <location>
        <begin position="1"/>
        <end position="28"/>
    </location>
</feature>
<dbReference type="RefSeq" id="WP_143520913.1">
    <property type="nucleotide sequence ID" value="NZ_AWWI01000100.1"/>
</dbReference>
<dbReference type="AlphaFoldDB" id="A0A2G8RCV2"/>
<sequence length="87" mass="9329">MTHTLMRPVSMAISAATLMVMPFRPSLACVSDFTCVSDRPDALDCRNTLGGYAQEKQEICAGFARPQDTDVLLASFDDCLRAALAAG</sequence>
<keyword evidence="3" id="KW-1185">Reference proteome</keyword>
<proteinExistence type="predicted"/>
<comment type="caution">
    <text evidence="2">The sequence shown here is derived from an EMBL/GenBank/DDBJ whole genome shotgun (WGS) entry which is preliminary data.</text>
</comment>
<organism evidence="2 3">
    <name type="scientific">Puniceibacterium antarcticum</name>
    <dbReference type="NCBI Taxonomy" id="1206336"/>
    <lineage>
        <taxon>Bacteria</taxon>
        <taxon>Pseudomonadati</taxon>
        <taxon>Pseudomonadota</taxon>
        <taxon>Alphaproteobacteria</taxon>
        <taxon>Rhodobacterales</taxon>
        <taxon>Paracoccaceae</taxon>
        <taxon>Puniceibacterium</taxon>
    </lineage>
</organism>
<reference evidence="2 3" key="1">
    <citation type="submission" date="2013-09" db="EMBL/GenBank/DDBJ databases">
        <title>Genome sequencing of Phaeobacter antarcticus sp. nov. SM1211.</title>
        <authorList>
            <person name="Zhang X.-Y."/>
            <person name="Liu C."/>
            <person name="Chen X.-L."/>
            <person name="Xie B.-B."/>
            <person name="Qin Q.-L."/>
            <person name="Rong J.-C."/>
            <person name="Zhang Y.-Z."/>
        </authorList>
    </citation>
    <scope>NUCLEOTIDE SEQUENCE [LARGE SCALE GENOMIC DNA]</scope>
    <source>
        <strain evidence="2 3">SM1211</strain>
    </source>
</reference>
<evidence type="ECO:0000313" key="3">
    <source>
        <dbReference type="Proteomes" id="UP000231259"/>
    </source>
</evidence>
<name>A0A2G8RCV2_9RHOB</name>
<dbReference type="Proteomes" id="UP000231259">
    <property type="component" value="Unassembled WGS sequence"/>
</dbReference>
<keyword evidence="1" id="KW-0732">Signal</keyword>
<protein>
    <submittedName>
        <fullName evidence="2">Uncharacterized protein</fullName>
    </submittedName>
</protein>
<dbReference type="EMBL" id="AWWI01000100">
    <property type="protein sequence ID" value="PIL19404.1"/>
    <property type="molecule type" value="Genomic_DNA"/>
</dbReference>